<dbReference type="Proteomes" id="UP000019132">
    <property type="component" value="Unassembled WGS sequence"/>
</dbReference>
<dbReference type="SMART" id="SM00450">
    <property type="entry name" value="RHOD"/>
    <property type="match status" value="1"/>
</dbReference>
<reference evidence="3" key="2">
    <citation type="submission" date="2010-04" db="EMBL/GenBank/DDBJ databases">
        <authorList>
            <person name="Buell R."/>
            <person name="Hamilton J."/>
            <person name="Hostetler J."/>
        </authorList>
    </citation>
    <scope>NUCLEOTIDE SEQUENCE [LARGE SCALE GENOMIC DNA]</scope>
    <source>
        <strain evidence="3">DAOM:BR144</strain>
    </source>
</reference>
<keyword evidence="3" id="KW-1185">Reference proteome</keyword>
<proteinExistence type="predicted"/>
<dbReference type="Pfam" id="PF17773">
    <property type="entry name" value="UPF0176_N"/>
    <property type="match status" value="1"/>
</dbReference>
<reference evidence="2" key="3">
    <citation type="submission" date="2015-02" db="UniProtKB">
        <authorList>
            <consortium name="EnsemblProtists"/>
        </authorList>
    </citation>
    <scope>IDENTIFICATION</scope>
    <source>
        <strain evidence="2">DAOM BR144</strain>
    </source>
</reference>
<dbReference type="PANTHER" id="PTHR43268">
    <property type="entry name" value="THIOSULFATE SULFURTRANSFERASE/RHODANESE-LIKE DOMAIN-CONTAINING PROTEIN 2"/>
    <property type="match status" value="1"/>
</dbReference>
<dbReference type="Gene3D" id="3.30.70.100">
    <property type="match status" value="1"/>
</dbReference>
<evidence type="ECO:0000259" key="1">
    <source>
        <dbReference type="PROSITE" id="PS50206"/>
    </source>
</evidence>
<dbReference type="HOGENOM" id="CLU_038878_1_0_1"/>
<dbReference type="SUPFAM" id="SSF52821">
    <property type="entry name" value="Rhodanese/Cell cycle control phosphatase"/>
    <property type="match status" value="1"/>
</dbReference>
<dbReference type="STRING" id="431595.K3WEH3"/>
<evidence type="ECO:0000313" key="2">
    <source>
        <dbReference type="EnsemblProtists" id="PYU1_T003364"/>
    </source>
</evidence>
<name>K3WEH3_GLOUD</name>
<dbReference type="Pfam" id="PF00581">
    <property type="entry name" value="Rhodanese"/>
    <property type="match status" value="1"/>
</dbReference>
<dbReference type="AlphaFoldDB" id="K3WEH3"/>
<dbReference type="EnsemblProtists" id="PYU1_T003364">
    <property type="protein sequence ID" value="PYU1_T003364"/>
    <property type="gene ID" value="PYU1_G003354"/>
</dbReference>
<dbReference type="OMA" id="GNCWGFW"/>
<dbReference type="PROSITE" id="PS50206">
    <property type="entry name" value="RHODANESE_3"/>
    <property type="match status" value="1"/>
</dbReference>
<dbReference type="InterPro" id="IPR001763">
    <property type="entry name" value="Rhodanese-like_dom"/>
</dbReference>
<dbReference type="PANTHER" id="PTHR43268:SF6">
    <property type="entry name" value="THIOSULFATE SULFURTRANSFERASE_RHODANESE-LIKE DOMAIN-CONTAINING PROTEIN 2"/>
    <property type="match status" value="1"/>
</dbReference>
<dbReference type="eggNOG" id="ENOG502QSQK">
    <property type="taxonomic scope" value="Eukaryota"/>
</dbReference>
<dbReference type="Gene3D" id="3.40.250.10">
    <property type="entry name" value="Rhodanese-like domain"/>
    <property type="match status" value="1"/>
</dbReference>
<dbReference type="InterPro" id="IPR036873">
    <property type="entry name" value="Rhodanese-like_dom_sf"/>
</dbReference>
<dbReference type="VEuPathDB" id="FungiDB:PYU1_G003354"/>
<dbReference type="InterPro" id="IPR020936">
    <property type="entry name" value="TrhO"/>
</dbReference>
<reference evidence="3" key="1">
    <citation type="journal article" date="2010" name="Genome Biol.">
        <title>Genome sequence of the necrotrophic plant pathogen Pythium ultimum reveals original pathogenicity mechanisms and effector repertoire.</title>
        <authorList>
            <person name="Levesque C.A."/>
            <person name="Brouwer H."/>
            <person name="Cano L."/>
            <person name="Hamilton J.P."/>
            <person name="Holt C."/>
            <person name="Huitema E."/>
            <person name="Raffaele S."/>
            <person name="Robideau G.P."/>
            <person name="Thines M."/>
            <person name="Win J."/>
            <person name="Zerillo M.M."/>
            <person name="Beakes G.W."/>
            <person name="Boore J.L."/>
            <person name="Busam D."/>
            <person name="Dumas B."/>
            <person name="Ferriera S."/>
            <person name="Fuerstenberg S.I."/>
            <person name="Gachon C.M."/>
            <person name="Gaulin E."/>
            <person name="Govers F."/>
            <person name="Grenville-Briggs L."/>
            <person name="Horner N."/>
            <person name="Hostetler J."/>
            <person name="Jiang R.H."/>
            <person name="Johnson J."/>
            <person name="Krajaejun T."/>
            <person name="Lin H."/>
            <person name="Meijer H.J."/>
            <person name="Moore B."/>
            <person name="Morris P."/>
            <person name="Phuntmart V."/>
            <person name="Puiu D."/>
            <person name="Shetty J."/>
            <person name="Stajich J.E."/>
            <person name="Tripathy S."/>
            <person name="Wawra S."/>
            <person name="van West P."/>
            <person name="Whitty B.R."/>
            <person name="Coutinho P.M."/>
            <person name="Henrissat B."/>
            <person name="Martin F."/>
            <person name="Thomas P.D."/>
            <person name="Tyler B.M."/>
            <person name="De Vries R.P."/>
            <person name="Kamoun S."/>
            <person name="Yandell M."/>
            <person name="Tisserat N."/>
            <person name="Buell C.R."/>
        </authorList>
    </citation>
    <scope>NUCLEOTIDE SEQUENCE</scope>
    <source>
        <strain evidence="3">DAOM:BR144</strain>
    </source>
</reference>
<sequence length="431" mass="49121">MVDTNNGNGNGSVEGHHVILFYKYVEVADPEASKAEQDALCKKLGLVGRILISEEGINATLSSPSKAHIDEYIEFLCTHETFAMKPEDFKHSFHASAAAPFVELIIKYVREIVSTGGVVDRPNMNASDEERGYLTPQQFHEAMQEAVANKDNHIVLDVRAHKEFLVGHFENAVDPEVKNFSEYYAFLQNRLDEMKNKKVLMYCTGGIRCEKASNFLRSKGLEDVHHLKGGIHKYLEAYEDGGFFKGKNFVFDKRVLMGSQNSEVVGKCIECKTAHDEFSGRKVCSVCRDLVLVCDSCFAERHGEVHCTDHQYLKHCYVTFLQYLPREVLMEHQAALEEIYKHFAVEKGWRNKRRTIRNQINKIEARLRAIDENPEAARALVELQPCPIHCRTCGLVACKGNCWGFWNDFPDTYVSTPTESEMPMWPRQQAN</sequence>
<dbReference type="Pfam" id="PF12368">
    <property type="entry name" value="Rhodanese_C"/>
    <property type="match status" value="1"/>
</dbReference>
<dbReference type="InParanoid" id="K3WEH3"/>
<evidence type="ECO:0000313" key="3">
    <source>
        <dbReference type="Proteomes" id="UP000019132"/>
    </source>
</evidence>
<dbReference type="InterPro" id="IPR040503">
    <property type="entry name" value="TRHO_N"/>
</dbReference>
<protein>
    <recommendedName>
        <fullName evidence="1">Rhodanese domain-containing protein</fullName>
    </recommendedName>
</protein>
<feature type="domain" description="Rhodanese" evidence="1">
    <location>
        <begin position="149"/>
        <end position="243"/>
    </location>
</feature>
<dbReference type="CDD" id="cd01518">
    <property type="entry name" value="RHOD_YceA"/>
    <property type="match status" value="1"/>
</dbReference>
<dbReference type="EMBL" id="GL376603">
    <property type="status" value="NOT_ANNOTATED_CDS"/>
    <property type="molecule type" value="Genomic_DNA"/>
</dbReference>
<accession>K3WEH3</accession>
<organism evidence="2 3">
    <name type="scientific">Globisporangium ultimum (strain ATCC 200006 / CBS 805.95 / DAOM BR144)</name>
    <name type="common">Pythium ultimum</name>
    <dbReference type="NCBI Taxonomy" id="431595"/>
    <lineage>
        <taxon>Eukaryota</taxon>
        <taxon>Sar</taxon>
        <taxon>Stramenopiles</taxon>
        <taxon>Oomycota</taxon>
        <taxon>Peronosporomycetes</taxon>
        <taxon>Pythiales</taxon>
        <taxon>Pythiaceae</taxon>
        <taxon>Globisporangium</taxon>
    </lineage>
</organism>
<dbReference type="InterPro" id="IPR022111">
    <property type="entry name" value="Rhodanese_C"/>
</dbReference>